<evidence type="ECO:0000313" key="5">
    <source>
        <dbReference type="Proteomes" id="UP000053647"/>
    </source>
</evidence>
<feature type="region of interest" description="Disordered" evidence="2">
    <location>
        <begin position="386"/>
        <end position="406"/>
    </location>
</feature>
<accession>A0A0C9TT95</accession>
<dbReference type="InterPro" id="IPR009057">
    <property type="entry name" value="Homeodomain-like_sf"/>
</dbReference>
<evidence type="ECO:0000313" key="4">
    <source>
        <dbReference type="EMBL" id="KIJ11072.1"/>
    </source>
</evidence>
<sequence length="464" mass="52684">MASGLLLTGEVIRQKWKAFADRAGVPTDKRISLSEGWLSRYKVRNGLKQTKRHGEAASASSQTVDKERLRMQGLIKNGGYKLRDIFNADESGLFYAMPPDRGLADKQHAGLKGKKVRLTYLFTVNADGSKKLPPLIIGKAYKPRAFKNKTGEQLGFIYRNNAKAWMTATIYQEWLLDWDEKLRREGRKILLLQDNFSRHVVPDTLTNIHVENFEPNLTAHVQPNDQGIIRCFKAHYQAKFIHRSIDLYEAGITPTHVYDIDQLEGMRLADEAWNEVDTTTIRNCWRKAGILPPDTDPIPIQPTLLISSLIHTTQPQPKPPNDLVRQAEDMVESALNTLEKTGLLQRTNRMDINELLNPAVEVHQVFEETDEDIYEAVMDAKKVREESAKSGEVDVESDAPVEPAPTRNEALQAALLLRKYTQDLDDPFARKLETMLGSFGRKTRTAAMQNTKDTELTNYFPSKE</sequence>
<proteinExistence type="predicted"/>
<dbReference type="Pfam" id="PF03221">
    <property type="entry name" value="HTH_Tnp_Tc5"/>
    <property type="match status" value="1"/>
</dbReference>
<dbReference type="SUPFAM" id="SSF46689">
    <property type="entry name" value="Homeodomain-like"/>
    <property type="match status" value="1"/>
</dbReference>
<dbReference type="GO" id="GO:0003677">
    <property type="term" value="F:DNA binding"/>
    <property type="evidence" value="ECO:0007669"/>
    <property type="project" value="UniProtKB-KW"/>
</dbReference>
<dbReference type="AlphaFoldDB" id="A0A0C9TT95"/>
<organism evidence="4 5">
    <name type="scientific">Paxillus involutus ATCC 200175</name>
    <dbReference type="NCBI Taxonomy" id="664439"/>
    <lineage>
        <taxon>Eukaryota</taxon>
        <taxon>Fungi</taxon>
        <taxon>Dikarya</taxon>
        <taxon>Basidiomycota</taxon>
        <taxon>Agaricomycotina</taxon>
        <taxon>Agaricomycetes</taxon>
        <taxon>Agaricomycetidae</taxon>
        <taxon>Boletales</taxon>
        <taxon>Paxilineae</taxon>
        <taxon>Paxillaceae</taxon>
        <taxon>Paxillus</taxon>
    </lineage>
</organism>
<evidence type="ECO:0000256" key="2">
    <source>
        <dbReference type="SAM" id="MobiDB-lite"/>
    </source>
</evidence>
<dbReference type="EMBL" id="KN819387">
    <property type="protein sequence ID" value="KIJ11072.1"/>
    <property type="molecule type" value="Genomic_DNA"/>
</dbReference>
<dbReference type="GO" id="GO:0005634">
    <property type="term" value="C:nucleus"/>
    <property type="evidence" value="ECO:0007669"/>
    <property type="project" value="TreeGrafter"/>
</dbReference>
<dbReference type="OrthoDB" id="162969at2759"/>
<keyword evidence="5" id="KW-1185">Reference proteome</keyword>
<protein>
    <recommendedName>
        <fullName evidence="3">HTH CENPB-type domain-containing protein</fullName>
    </recommendedName>
</protein>
<evidence type="ECO:0000259" key="3">
    <source>
        <dbReference type="PROSITE" id="PS51253"/>
    </source>
</evidence>
<dbReference type="PANTHER" id="PTHR19303:SF73">
    <property type="entry name" value="PROTEIN PDC2"/>
    <property type="match status" value="1"/>
</dbReference>
<dbReference type="InterPro" id="IPR050863">
    <property type="entry name" value="CenT-Element_Derived"/>
</dbReference>
<name>A0A0C9TT95_PAXIN</name>
<evidence type="ECO:0000256" key="1">
    <source>
        <dbReference type="ARBA" id="ARBA00023125"/>
    </source>
</evidence>
<reference evidence="4 5" key="1">
    <citation type="submission" date="2014-06" db="EMBL/GenBank/DDBJ databases">
        <authorList>
            <consortium name="DOE Joint Genome Institute"/>
            <person name="Kuo A."/>
            <person name="Kohler A."/>
            <person name="Nagy L.G."/>
            <person name="Floudas D."/>
            <person name="Copeland A."/>
            <person name="Barry K.W."/>
            <person name="Cichocki N."/>
            <person name="Veneault-Fourrey C."/>
            <person name="LaButti K."/>
            <person name="Lindquist E.A."/>
            <person name="Lipzen A."/>
            <person name="Lundell T."/>
            <person name="Morin E."/>
            <person name="Murat C."/>
            <person name="Sun H."/>
            <person name="Tunlid A."/>
            <person name="Henrissat B."/>
            <person name="Grigoriev I.V."/>
            <person name="Hibbett D.S."/>
            <person name="Martin F."/>
            <person name="Nordberg H.P."/>
            <person name="Cantor M.N."/>
            <person name="Hua S.X."/>
        </authorList>
    </citation>
    <scope>NUCLEOTIDE SEQUENCE [LARGE SCALE GENOMIC DNA]</scope>
    <source>
        <strain evidence="4 5">ATCC 200175</strain>
    </source>
</reference>
<dbReference type="InterPro" id="IPR004875">
    <property type="entry name" value="DDE_SF_endonuclease_dom"/>
</dbReference>
<gene>
    <name evidence="4" type="ORF">PAXINDRAFT_164169</name>
</gene>
<dbReference type="Proteomes" id="UP000053647">
    <property type="component" value="Unassembled WGS sequence"/>
</dbReference>
<dbReference type="PROSITE" id="PS51253">
    <property type="entry name" value="HTH_CENPB"/>
    <property type="match status" value="1"/>
</dbReference>
<feature type="domain" description="HTH CENPB-type" evidence="3">
    <location>
        <begin position="1"/>
        <end position="51"/>
    </location>
</feature>
<dbReference type="InterPro" id="IPR006600">
    <property type="entry name" value="HTH_CenpB_DNA-bd_dom"/>
</dbReference>
<keyword evidence="1" id="KW-0238">DNA-binding</keyword>
<dbReference type="Pfam" id="PF03184">
    <property type="entry name" value="DDE_1"/>
    <property type="match status" value="1"/>
</dbReference>
<dbReference type="PANTHER" id="PTHR19303">
    <property type="entry name" value="TRANSPOSON"/>
    <property type="match status" value="1"/>
</dbReference>
<reference evidence="5" key="2">
    <citation type="submission" date="2015-01" db="EMBL/GenBank/DDBJ databases">
        <title>Evolutionary Origins and Diversification of the Mycorrhizal Mutualists.</title>
        <authorList>
            <consortium name="DOE Joint Genome Institute"/>
            <consortium name="Mycorrhizal Genomics Consortium"/>
            <person name="Kohler A."/>
            <person name="Kuo A."/>
            <person name="Nagy L.G."/>
            <person name="Floudas D."/>
            <person name="Copeland A."/>
            <person name="Barry K.W."/>
            <person name="Cichocki N."/>
            <person name="Veneault-Fourrey C."/>
            <person name="LaButti K."/>
            <person name="Lindquist E.A."/>
            <person name="Lipzen A."/>
            <person name="Lundell T."/>
            <person name="Morin E."/>
            <person name="Murat C."/>
            <person name="Riley R."/>
            <person name="Ohm R."/>
            <person name="Sun H."/>
            <person name="Tunlid A."/>
            <person name="Henrissat B."/>
            <person name="Grigoriev I.V."/>
            <person name="Hibbett D.S."/>
            <person name="Martin F."/>
        </authorList>
    </citation>
    <scope>NUCLEOTIDE SEQUENCE [LARGE SCALE GENOMIC DNA]</scope>
    <source>
        <strain evidence="5">ATCC 200175</strain>
    </source>
</reference>
<dbReference type="HOGENOM" id="CLU_018294_0_0_1"/>
<dbReference type="Gene3D" id="1.10.10.60">
    <property type="entry name" value="Homeodomain-like"/>
    <property type="match status" value="1"/>
</dbReference>